<dbReference type="PROSITE" id="PS50158">
    <property type="entry name" value="ZF_CCHC"/>
    <property type="match status" value="1"/>
</dbReference>
<dbReference type="InParanoid" id="E3KEN2"/>
<dbReference type="EMBL" id="DS178283">
    <property type="protein sequence ID" value="EFP82574.1"/>
    <property type="molecule type" value="Genomic_DNA"/>
</dbReference>
<dbReference type="PANTHER" id="PTHR28204:SF1">
    <property type="entry name" value="MITOCHONDRIAL DISTRIBUTION AND MORPHOLOGY PROTEIN 12"/>
    <property type="match status" value="1"/>
</dbReference>
<dbReference type="AlphaFoldDB" id="E3KEN2"/>
<feature type="domain" description="CCHC-type" evidence="3">
    <location>
        <begin position="223"/>
        <end position="236"/>
    </location>
</feature>
<keyword evidence="2" id="KW-0862">Zinc</keyword>
<keyword evidence="1" id="KW-0256">Endoplasmic reticulum</keyword>
<reference key="1">
    <citation type="submission" date="2007-01" db="EMBL/GenBank/DDBJ databases">
        <title>The Genome Sequence of Puccinia graminis f. sp. tritici Strain CRL 75-36-700-3.</title>
        <authorList>
            <consortium name="The Broad Institute Genome Sequencing Platform"/>
            <person name="Birren B."/>
            <person name="Lander E."/>
            <person name="Galagan J."/>
            <person name="Nusbaum C."/>
            <person name="Devon K."/>
            <person name="Cuomo C."/>
            <person name="Jaffe D."/>
            <person name="Butler J."/>
            <person name="Alvarez P."/>
            <person name="Gnerre S."/>
            <person name="Grabherr M."/>
            <person name="Mauceli E."/>
            <person name="Brockman W."/>
            <person name="Young S."/>
            <person name="LaButti K."/>
            <person name="Sykes S."/>
            <person name="DeCaprio D."/>
            <person name="Crawford M."/>
            <person name="Koehrsen M."/>
            <person name="Engels R."/>
            <person name="Montgomery P."/>
            <person name="Pearson M."/>
            <person name="Howarth C."/>
            <person name="Larson L."/>
            <person name="White J."/>
            <person name="Zeng Q."/>
            <person name="Kodira C."/>
            <person name="Yandava C."/>
            <person name="Alvarado L."/>
            <person name="O'Leary S."/>
            <person name="Szabo L."/>
            <person name="Dean R."/>
            <person name="Schein J."/>
        </authorList>
    </citation>
    <scope>NUCLEOTIDE SEQUENCE</scope>
    <source>
        <strain>CRL 75-36-700-3</strain>
    </source>
</reference>
<dbReference type="OMA" id="HHISIDS"/>
<dbReference type="GeneID" id="10529957"/>
<dbReference type="eggNOG" id="ENOG502SSQ0">
    <property type="taxonomic scope" value="Eukaryota"/>
</dbReference>
<dbReference type="GO" id="GO:0003676">
    <property type="term" value="F:nucleic acid binding"/>
    <property type="evidence" value="ECO:0007669"/>
    <property type="project" value="InterPro"/>
</dbReference>
<sequence>MESESRLDSSRYLLTSDNYSTWVVSIEAKLEDIGARELVTGLTKIDEKTTPDELNKYSVLNKKGYLKIVLNLDAANLALVSTTLPEEDRFKGRALWKLLKNKYAGSDLVARSTALDHFLDLEYSDVGSFCAAIRLANQRLVLANVLRDDQVKIMIMLRKLHRGQYQSFRDIIAMGFATETFESAVKRLESYAISNNIKKESFSSSSDQATMMTKAIASKSMACTHCGKTGHRPHNCWKKFPEKAPKTESAHLTVVDEYNQLKEVTNWCTLPDGTRIDADEIRYDYNQGM</sequence>
<dbReference type="VEuPathDB" id="FungiDB:PGTG_08770"/>
<gene>
    <name evidence="4" type="ORF">PGTG_08770</name>
</gene>
<evidence type="ECO:0000256" key="1">
    <source>
        <dbReference type="ARBA" id="ARBA00022824"/>
    </source>
</evidence>
<name>E3KEN2_PUCGT</name>
<dbReference type="GO" id="GO:0007005">
    <property type="term" value="P:mitochondrion organization"/>
    <property type="evidence" value="ECO:0007669"/>
    <property type="project" value="InterPro"/>
</dbReference>
<dbReference type="HOGENOM" id="CLU_051119_1_0_1"/>
<proteinExistence type="predicted"/>
<dbReference type="OrthoDB" id="2505270at2759"/>
<evidence type="ECO:0000256" key="2">
    <source>
        <dbReference type="PROSITE-ProRule" id="PRU00047"/>
    </source>
</evidence>
<dbReference type="PANTHER" id="PTHR28204">
    <property type="entry name" value="MITOCHONDRIAL DISTRIBUTION AND MORPHOLOGY PROTEIN 12"/>
    <property type="match status" value="1"/>
</dbReference>
<keyword evidence="5" id="KW-1185">Reference proteome</keyword>
<dbReference type="GO" id="GO:0008270">
    <property type="term" value="F:zinc ion binding"/>
    <property type="evidence" value="ECO:0007669"/>
    <property type="project" value="UniProtKB-KW"/>
</dbReference>
<dbReference type="InterPro" id="IPR001878">
    <property type="entry name" value="Znf_CCHC"/>
</dbReference>
<keyword evidence="2" id="KW-0479">Metal-binding</keyword>
<dbReference type="GO" id="GO:0032865">
    <property type="term" value="C:ERMES complex"/>
    <property type="evidence" value="ECO:0007669"/>
    <property type="project" value="InterPro"/>
</dbReference>
<evidence type="ECO:0000313" key="4">
    <source>
        <dbReference type="EMBL" id="EFP82574.1"/>
    </source>
</evidence>
<dbReference type="Proteomes" id="UP000008783">
    <property type="component" value="Unassembled WGS sequence"/>
</dbReference>
<reference evidence="5" key="2">
    <citation type="journal article" date="2011" name="Proc. Natl. Acad. Sci. U.S.A.">
        <title>Obligate biotrophy features unraveled by the genomic analysis of rust fungi.</title>
        <authorList>
            <person name="Duplessis S."/>
            <person name="Cuomo C.A."/>
            <person name="Lin Y.-C."/>
            <person name="Aerts A."/>
            <person name="Tisserant E."/>
            <person name="Veneault-Fourrey C."/>
            <person name="Joly D.L."/>
            <person name="Hacquard S."/>
            <person name="Amselem J."/>
            <person name="Cantarel B.L."/>
            <person name="Chiu R."/>
            <person name="Coutinho P.M."/>
            <person name="Feau N."/>
            <person name="Field M."/>
            <person name="Frey P."/>
            <person name="Gelhaye E."/>
            <person name="Goldberg J."/>
            <person name="Grabherr M.G."/>
            <person name="Kodira C.D."/>
            <person name="Kohler A."/>
            <person name="Kuees U."/>
            <person name="Lindquist E.A."/>
            <person name="Lucas S.M."/>
            <person name="Mago R."/>
            <person name="Mauceli E."/>
            <person name="Morin E."/>
            <person name="Murat C."/>
            <person name="Pangilinan J.L."/>
            <person name="Park R."/>
            <person name="Pearson M."/>
            <person name="Quesneville H."/>
            <person name="Rouhier N."/>
            <person name="Sakthikumar S."/>
            <person name="Salamov A.A."/>
            <person name="Schmutz J."/>
            <person name="Selles B."/>
            <person name="Shapiro H."/>
            <person name="Tanguay P."/>
            <person name="Tuskan G.A."/>
            <person name="Henrissat B."/>
            <person name="Van de Peer Y."/>
            <person name="Rouze P."/>
            <person name="Ellis J.G."/>
            <person name="Dodds P.N."/>
            <person name="Schein J.E."/>
            <person name="Zhong S."/>
            <person name="Hamelin R.C."/>
            <person name="Grigoriev I.V."/>
            <person name="Szabo L.J."/>
            <person name="Martin F."/>
        </authorList>
    </citation>
    <scope>NUCLEOTIDE SEQUENCE [LARGE SCALE GENOMIC DNA]</scope>
    <source>
        <strain evidence="5">CRL 75-36-700-3 / race SCCL</strain>
    </source>
</reference>
<dbReference type="RefSeq" id="XP_003326993.1">
    <property type="nucleotide sequence ID" value="XM_003326945.1"/>
</dbReference>
<protein>
    <recommendedName>
        <fullName evidence="3">CCHC-type domain-containing protein</fullName>
    </recommendedName>
</protein>
<evidence type="ECO:0000259" key="3">
    <source>
        <dbReference type="PROSITE" id="PS50158"/>
    </source>
</evidence>
<evidence type="ECO:0000313" key="5">
    <source>
        <dbReference type="Proteomes" id="UP000008783"/>
    </source>
</evidence>
<accession>E3KEN2</accession>
<organism evidence="4 5">
    <name type="scientific">Puccinia graminis f. sp. tritici (strain CRL 75-36-700-3 / race SCCL)</name>
    <name type="common">Black stem rust fungus</name>
    <dbReference type="NCBI Taxonomy" id="418459"/>
    <lineage>
        <taxon>Eukaryota</taxon>
        <taxon>Fungi</taxon>
        <taxon>Dikarya</taxon>
        <taxon>Basidiomycota</taxon>
        <taxon>Pucciniomycotina</taxon>
        <taxon>Pucciniomycetes</taxon>
        <taxon>Pucciniales</taxon>
        <taxon>Pucciniaceae</taxon>
        <taxon>Puccinia</taxon>
    </lineage>
</organism>
<dbReference type="InterPro" id="IPR027532">
    <property type="entry name" value="Mdm12"/>
</dbReference>
<dbReference type="KEGG" id="pgr:PGTG_08770"/>
<keyword evidence="2" id="KW-0863">Zinc-finger</keyword>